<feature type="compositionally biased region" description="Polar residues" evidence="1">
    <location>
        <begin position="115"/>
        <end position="125"/>
    </location>
</feature>
<feature type="region of interest" description="Disordered" evidence="1">
    <location>
        <begin position="89"/>
        <end position="224"/>
    </location>
</feature>
<accession>A0ABD0UNE7</accession>
<feature type="compositionally biased region" description="Basic residues" evidence="1">
    <location>
        <begin position="202"/>
        <end position="212"/>
    </location>
</feature>
<feature type="compositionally biased region" description="Polar residues" evidence="1">
    <location>
        <begin position="158"/>
        <end position="188"/>
    </location>
</feature>
<feature type="compositionally biased region" description="Basic and acidic residues" evidence="1">
    <location>
        <begin position="148"/>
        <end position="157"/>
    </location>
</feature>
<proteinExistence type="predicted"/>
<evidence type="ECO:0000256" key="1">
    <source>
        <dbReference type="SAM" id="MobiDB-lite"/>
    </source>
</evidence>
<keyword evidence="3" id="KW-1185">Reference proteome</keyword>
<sequence>MADPDLDSGIVFDEQGYIHILHSTFFDVNPRIDHTVEEYVERILDTHVEAIEEQLGNVQCHLASDPQKEFLEINSPKFTNLLSTKQPQFIGKEEVTQQPPYPTLSKEKGRGKANGQAQKTYSSPRLNIPANHKCHGKTSGKGTTEAAVKGRTEEQKQVPKQNTQKPNRQPSSRNTKPSTGNRGGQQETEGIDRKPKGQIQTKKTRKSTRTARRYFFITLTPQDR</sequence>
<dbReference type="EMBL" id="JANQDX010000012">
    <property type="protein sequence ID" value="KAL0914260.1"/>
    <property type="molecule type" value="Genomic_DNA"/>
</dbReference>
<dbReference type="Proteomes" id="UP001552299">
    <property type="component" value="Unassembled WGS sequence"/>
</dbReference>
<evidence type="ECO:0000313" key="3">
    <source>
        <dbReference type="Proteomes" id="UP001552299"/>
    </source>
</evidence>
<name>A0ABD0UNE7_DENTH</name>
<evidence type="ECO:0000313" key="2">
    <source>
        <dbReference type="EMBL" id="KAL0914260.1"/>
    </source>
</evidence>
<dbReference type="AlphaFoldDB" id="A0ABD0UNE7"/>
<organism evidence="2 3">
    <name type="scientific">Dendrobium thyrsiflorum</name>
    <name type="common">Pinecone-like raceme dendrobium</name>
    <name type="synonym">Orchid</name>
    <dbReference type="NCBI Taxonomy" id="117978"/>
    <lineage>
        <taxon>Eukaryota</taxon>
        <taxon>Viridiplantae</taxon>
        <taxon>Streptophyta</taxon>
        <taxon>Embryophyta</taxon>
        <taxon>Tracheophyta</taxon>
        <taxon>Spermatophyta</taxon>
        <taxon>Magnoliopsida</taxon>
        <taxon>Liliopsida</taxon>
        <taxon>Asparagales</taxon>
        <taxon>Orchidaceae</taxon>
        <taxon>Epidendroideae</taxon>
        <taxon>Malaxideae</taxon>
        <taxon>Dendrobiinae</taxon>
        <taxon>Dendrobium</taxon>
    </lineage>
</organism>
<protein>
    <submittedName>
        <fullName evidence="2">Uncharacterized protein</fullName>
    </submittedName>
</protein>
<reference evidence="2 3" key="1">
    <citation type="journal article" date="2024" name="Plant Biotechnol. J.">
        <title>Dendrobium thyrsiflorum genome and its molecular insights into genes involved in important horticultural traits.</title>
        <authorList>
            <person name="Chen B."/>
            <person name="Wang J.Y."/>
            <person name="Zheng P.J."/>
            <person name="Li K.L."/>
            <person name="Liang Y.M."/>
            <person name="Chen X.F."/>
            <person name="Zhang C."/>
            <person name="Zhao X."/>
            <person name="He X."/>
            <person name="Zhang G.Q."/>
            <person name="Liu Z.J."/>
            <person name="Xu Q."/>
        </authorList>
    </citation>
    <scope>NUCLEOTIDE SEQUENCE [LARGE SCALE GENOMIC DNA]</scope>
    <source>
        <strain evidence="2">GZMU011</strain>
    </source>
</reference>
<gene>
    <name evidence="2" type="ORF">M5K25_014589</name>
</gene>
<comment type="caution">
    <text evidence="2">The sequence shown here is derived from an EMBL/GenBank/DDBJ whole genome shotgun (WGS) entry which is preliminary data.</text>
</comment>